<dbReference type="SUPFAM" id="SSF82185">
    <property type="entry name" value="Histone H3 K4-specific methyltransferase SET7/9 N-terminal domain"/>
    <property type="match status" value="2"/>
</dbReference>
<evidence type="ECO:0000256" key="2">
    <source>
        <dbReference type="SAM" id="MobiDB-lite"/>
    </source>
</evidence>
<evidence type="ECO:0000313" key="3">
    <source>
        <dbReference type="EMBL" id="CAB9519738.1"/>
    </source>
</evidence>
<dbReference type="OrthoDB" id="418492at2759"/>
<feature type="compositionally biased region" description="Basic and acidic residues" evidence="2">
    <location>
        <begin position="646"/>
        <end position="662"/>
    </location>
</feature>
<organism evidence="3 4">
    <name type="scientific">Seminavis robusta</name>
    <dbReference type="NCBI Taxonomy" id="568900"/>
    <lineage>
        <taxon>Eukaryota</taxon>
        <taxon>Sar</taxon>
        <taxon>Stramenopiles</taxon>
        <taxon>Ochrophyta</taxon>
        <taxon>Bacillariophyta</taxon>
        <taxon>Bacillariophyceae</taxon>
        <taxon>Bacillariophycidae</taxon>
        <taxon>Naviculales</taxon>
        <taxon>Naviculaceae</taxon>
        <taxon>Seminavis</taxon>
    </lineage>
</organism>
<dbReference type="EMBL" id="CAICTM010001040">
    <property type="protein sequence ID" value="CAB9519738.1"/>
    <property type="molecule type" value="Genomic_DNA"/>
</dbReference>
<dbReference type="PANTHER" id="PTHR43215">
    <property type="entry name" value="RADIAL SPOKE HEAD 1 HOMOLOG"/>
    <property type="match status" value="1"/>
</dbReference>
<accession>A0A9N8EFD2</accession>
<dbReference type="Pfam" id="PF02493">
    <property type="entry name" value="MORN"/>
    <property type="match status" value="6"/>
</dbReference>
<feature type="region of interest" description="Disordered" evidence="2">
    <location>
        <begin position="171"/>
        <end position="235"/>
    </location>
</feature>
<proteinExistence type="predicted"/>
<dbReference type="InterPro" id="IPR003409">
    <property type="entry name" value="MORN"/>
</dbReference>
<feature type="compositionally biased region" description="Polar residues" evidence="2">
    <location>
        <begin position="371"/>
        <end position="386"/>
    </location>
</feature>
<dbReference type="AlphaFoldDB" id="A0A9N8EFD2"/>
<dbReference type="SMART" id="SM00698">
    <property type="entry name" value="MORN"/>
    <property type="match status" value="6"/>
</dbReference>
<feature type="compositionally biased region" description="Basic residues" evidence="2">
    <location>
        <begin position="444"/>
        <end position="460"/>
    </location>
</feature>
<evidence type="ECO:0000256" key="1">
    <source>
        <dbReference type="ARBA" id="ARBA00022737"/>
    </source>
</evidence>
<reference evidence="3" key="1">
    <citation type="submission" date="2020-06" db="EMBL/GenBank/DDBJ databases">
        <authorList>
            <consortium name="Plant Systems Biology data submission"/>
        </authorList>
    </citation>
    <scope>NUCLEOTIDE SEQUENCE</scope>
    <source>
        <strain evidence="3">D6</strain>
    </source>
</reference>
<dbReference type="GO" id="GO:0005829">
    <property type="term" value="C:cytosol"/>
    <property type="evidence" value="ECO:0007669"/>
    <property type="project" value="TreeGrafter"/>
</dbReference>
<dbReference type="Proteomes" id="UP001153069">
    <property type="component" value="Unassembled WGS sequence"/>
</dbReference>
<comment type="caution">
    <text evidence="3">The sequence shown here is derived from an EMBL/GenBank/DDBJ whole genome shotgun (WGS) entry which is preliminary data.</text>
</comment>
<feature type="region of interest" description="Disordered" evidence="2">
    <location>
        <begin position="272"/>
        <end position="476"/>
    </location>
</feature>
<protein>
    <submittedName>
        <fullName evidence="3">Whole genome shotgun sequence</fullName>
    </submittedName>
</protein>
<dbReference type="PANTHER" id="PTHR43215:SF14">
    <property type="entry name" value="RADIAL SPOKE HEAD 1 HOMOLOG"/>
    <property type="match status" value="1"/>
</dbReference>
<dbReference type="Gene3D" id="2.20.110.10">
    <property type="entry name" value="Histone H3 K4-specific methyltransferase SET7/9 N-terminal domain"/>
    <property type="match status" value="3"/>
</dbReference>
<evidence type="ECO:0000313" key="4">
    <source>
        <dbReference type="Proteomes" id="UP001153069"/>
    </source>
</evidence>
<feature type="region of interest" description="Disordered" evidence="2">
    <location>
        <begin position="645"/>
        <end position="673"/>
    </location>
</feature>
<keyword evidence="1" id="KW-0677">Repeat</keyword>
<feature type="compositionally biased region" description="Basic residues" evidence="2">
    <location>
        <begin position="274"/>
        <end position="285"/>
    </location>
</feature>
<feature type="compositionally biased region" description="Gly residues" evidence="2">
    <location>
        <begin position="286"/>
        <end position="295"/>
    </location>
</feature>
<feature type="compositionally biased region" description="Basic and acidic residues" evidence="2">
    <location>
        <begin position="205"/>
        <end position="217"/>
    </location>
</feature>
<feature type="compositionally biased region" description="Low complexity" evidence="2">
    <location>
        <begin position="419"/>
        <end position="431"/>
    </location>
</feature>
<feature type="compositionally biased region" description="Acidic residues" evidence="2">
    <location>
        <begin position="303"/>
        <end position="340"/>
    </location>
</feature>
<keyword evidence="4" id="KW-1185">Reference proteome</keyword>
<gene>
    <name evidence="3" type="ORF">SEMRO_1042_G234650.1</name>
</gene>
<name>A0A9N8EFD2_9STRA</name>
<sequence length="673" mass="74747">MDDATVVTTKSAASAKGLPKCVCSWKNCRTYQKAYKSYGHSILDGIVKVKFIKGDTASIPLKASVDRTLKVPKEKRQDWKPAKGEEIIRYNIARHHFTEPHIQRYCQDPKRYKWTSLFSEAEAKKYLFKQDPKETMSLGDAEVYYVQCPNVSKDYVKQQFLKMKAEMEEKEAQEHALRQQQQQSSALGRFLGSGGGGTTSGSVEEEPRHQLPEHKDSMTISTTRSSELLARKEEENNRLRKELEACKSQLTYLHEMVRQLQEDTCDNMSVYSRKSTRSRANKKNKAGGGAYGMGSGPFPLEVELVDDEASEWDGGGDGEDEIEDWSDADDEDETIMDDQSSDFMGKASPGALGVHGHGGGPKSSKMGRRTSLASRASIVSASQSVKSLPREIELAEDEENGSGSEDSSMADAFDDRSYVSRGSRVSRASHSIDNNDYSGGGKDRRSKKSRGGGGKSRGKSKGSSNGYGGGSNGSDVETYEVKQQVIVDPYGEKGTYAGSLSKATGMPHGKGRLEYAAGRWYEGDWKHGRWTGRGRLSNGDGDLYEGELRNDHKHGKGTMRFADGRVFVGEYINGQMIEGRMTYQDGSTYDGSWVDGMRHGRGKCVFTDDSIYEGEFREGEFHGHGKMSWADGGWYEGEWWNGEMQGHGREVRPDGSLRHEGAWSKGQPLRNRK</sequence>